<protein>
    <recommendedName>
        <fullName evidence="1">CdiI immunity protein domain-containing protein</fullName>
    </recommendedName>
</protein>
<proteinExistence type="predicted"/>
<evidence type="ECO:0000259" key="1">
    <source>
        <dbReference type="Pfam" id="PF18593"/>
    </source>
</evidence>
<dbReference type="EMBL" id="JAALDK010000001">
    <property type="protein sequence ID" value="NUY02127.1"/>
    <property type="molecule type" value="Genomic_DNA"/>
</dbReference>
<accession>A0A7Y6K0V9</accession>
<name>A0A7Y6K0V9_9BURK</name>
<feature type="domain" description="CdiI immunity protein" evidence="1">
    <location>
        <begin position="7"/>
        <end position="93"/>
    </location>
</feature>
<sequence>MLSDRHPRMYELFGAYFNEDFDLWGNTISEIVSCYKNDSSTEYRKEIIDEINSFMNEHPSDLDSAFERDYGSGFDPNLWGHTTASFLDELKRLLSE</sequence>
<comment type="caution">
    <text evidence="2">The sequence shown here is derived from an EMBL/GenBank/DDBJ whole genome shotgun (WGS) entry which is preliminary data.</text>
</comment>
<evidence type="ECO:0000313" key="2">
    <source>
        <dbReference type="EMBL" id="NUY02127.1"/>
    </source>
</evidence>
<reference evidence="2 3" key="1">
    <citation type="submission" date="2020-02" db="EMBL/GenBank/DDBJ databases">
        <title>Paraburkholderia simonii sp. nov. and Paraburkholderia youngii sp. nov. Brazilian and Mexican Mimosa-associated rhizobia.</title>
        <authorList>
            <person name="Mavima L."/>
            <person name="Beukes C.W."/>
            <person name="Chan W.Y."/>
            <person name="Palmer M."/>
            <person name="De Meyer S.E."/>
            <person name="James E.K."/>
            <person name="Venter S.N."/>
            <person name="Steenkamp E.T."/>
        </authorList>
    </citation>
    <scope>NUCLEOTIDE SEQUENCE [LARGE SCALE GENOMIC DNA]</scope>
    <source>
        <strain evidence="2 3">JPY169</strain>
    </source>
</reference>
<dbReference type="Proteomes" id="UP000594380">
    <property type="component" value="Unassembled WGS sequence"/>
</dbReference>
<dbReference type="InterPro" id="IPR041129">
    <property type="entry name" value="CdiI_2"/>
</dbReference>
<organism evidence="2 3">
    <name type="scientific">Paraburkholderia youngii</name>
    <dbReference type="NCBI Taxonomy" id="2782701"/>
    <lineage>
        <taxon>Bacteria</taxon>
        <taxon>Pseudomonadati</taxon>
        <taxon>Pseudomonadota</taxon>
        <taxon>Betaproteobacteria</taxon>
        <taxon>Burkholderiales</taxon>
        <taxon>Burkholderiaceae</taxon>
        <taxon>Paraburkholderia</taxon>
    </lineage>
</organism>
<dbReference type="Pfam" id="PF18593">
    <property type="entry name" value="CdiI_2"/>
    <property type="match status" value="1"/>
</dbReference>
<evidence type="ECO:0000313" key="3">
    <source>
        <dbReference type="Proteomes" id="UP000594380"/>
    </source>
</evidence>
<dbReference type="AlphaFoldDB" id="A0A7Y6K0V9"/>
<gene>
    <name evidence="2" type="ORF">G5S42_21015</name>
</gene>